<dbReference type="Pfam" id="PF10321">
    <property type="entry name" value="7TM_GPCR_Srt"/>
    <property type="match status" value="1"/>
</dbReference>
<evidence type="ECO:0000313" key="3">
    <source>
        <dbReference type="Proteomes" id="UP001620626"/>
    </source>
</evidence>
<evidence type="ECO:0000256" key="1">
    <source>
        <dbReference type="SAM" id="Phobius"/>
    </source>
</evidence>
<dbReference type="AlphaFoldDB" id="A0ABD2KVI6"/>
<sequence>MELFIFRHAEYERLYNCTGLDIDAIPLAQRQFVPETITMCILCAIYYVLYMPCLYSILKHLRDNSCYKLLLYIAITDLGILWILGFFSTWLDLQGAVFCSYPSLNYFVGIIVNLFWVAESTADLVLAFNRCLEISSPHYSTLLFSRVPTSLWLIGCTVYALYWAVFIPPAVYSSVYNAWFFYPFIGYRNDDQHEFDVWQHNAHNLLVAILSPCIYLIFAVTLSLKIKESPAVISQLNSMQIKPFGLVSMYFFQTFLQVFLVSALNTLASSIYVYLQYNESHQWLITVAQFAWLHVHGFPPVIYLALNKTIRDDCRLLYMKLFQRRHRIERKNGVTVLVKAVPTCPQNIASTPL</sequence>
<organism evidence="2 3">
    <name type="scientific">Heterodera trifolii</name>
    <dbReference type="NCBI Taxonomy" id="157864"/>
    <lineage>
        <taxon>Eukaryota</taxon>
        <taxon>Metazoa</taxon>
        <taxon>Ecdysozoa</taxon>
        <taxon>Nematoda</taxon>
        <taxon>Chromadorea</taxon>
        <taxon>Rhabditida</taxon>
        <taxon>Tylenchina</taxon>
        <taxon>Tylenchomorpha</taxon>
        <taxon>Tylenchoidea</taxon>
        <taxon>Heteroderidae</taxon>
        <taxon>Heteroderinae</taxon>
        <taxon>Heterodera</taxon>
    </lineage>
</organism>
<dbReference type="EMBL" id="JBICBT010000627">
    <property type="protein sequence ID" value="KAL3106965.1"/>
    <property type="molecule type" value="Genomic_DNA"/>
</dbReference>
<feature type="transmembrane region" description="Helical" evidence="1">
    <location>
        <begin position="244"/>
        <end position="263"/>
    </location>
</feature>
<reference evidence="2 3" key="1">
    <citation type="submission" date="2024-10" db="EMBL/GenBank/DDBJ databases">
        <authorList>
            <person name="Kim D."/>
        </authorList>
    </citation>
    <scope>NUCLEOTIDE SEQUENCE [LARGE SCALE GENOMIC DNA]</scope>
    <source>
        <strain evidence="2">BH-2024</strain>
    </source>
</reference>
<keyword evidence="1" id="KW-1133">Transmembrane helix</keyword>
<dbReference type="PANTHER" id="PTHR23021:SF11">
    <property type="entry name" value="SERPENTINE RECEPTOR, CLASS T"/>
    <property type="match status" value="1"/>
</dbReference>
<feature type="transmembrane region" description="Helical" evidence="1">
    <location>
        <begin position="103"/>
        <end position="128"/>
    </location>
</feature>
<dbReference type="PANTHER" id="PTHR23021">
    <property type="entry name" value="SERPENTINE RECEPTOR, CLASS T"/>
    <property type="match status" value="1"/>
</dbReference>
<comment type="caution">
    <text evidence="2">The sequence shown here is derived from an EMBL/GenBank/DDBJ whole genome shotgun (WGS) entry which is preliminary data.</text>
</comment>
<keyword evidence="1" id="KW-0812">Transmembrane</keyword>
<feature type="transmembrane region" description="Helical" evidence="1">
    <location>
        <begin position="36"/>
        <end position="57"/>
    </location>
</feature>
<keyword evidence="3" id="KW-1185">Reference proteome</keyword>
<dbReference type="Proteomes" id="UP001620626">
    <property type="component" value="Unassembled WGS sequence"/>
</dbReference>
<feature type="transmembrane region" description="Helical" evidence="1">
    <location>
        <begin position="205"/>
        <end position="224"/>
    </location>
</feature>
<dbReference type="SUPFAM" id="SSF81321">
    <property type="entry name" value="Family A G protein-coupled receptor-like"/>
    <property type="match status" value="1"/>
</dbReference>
<dbReference type="InterPro" id="IPR019425">
    <property type="entry name" value="7TM_GPCR_serpentine_rcpt_Srt"/>
</dbReference>
<accession>A0ABD2KVI6</accession>
<evidence type="ECO:0000313" key="2">
    <source>
        <dbReference type="EMBL" id="KAL3106965.1"/>
    </source>
</evidence>
<proteinExistence type="predicted"/>
<name>A0ABD2KVI6_9BILA</name>
<feature type="transmembrane region" description="Helical" evidence="1">
    <location>
        <begin position="149"/>
        <end position="172"/>
    </location>
</feature>
<feature type="transmembrane region" description="Helical" evidence="1">
    <location>
        <begin position="69"/>
        <end position="91"/>
    </location>
</feature>
<dbReference type="Gene3D" id="1.20.1070.10">
    <property type="entry name" value="Rhodopsin 7-helix transmembrane proteins"/>
    <property type="match status" value="1"/>
</dbReference>
<protein>
    <submittedName>
        <fullName evidence="2">Uncharacterized protein</fullName>
    </submittedName>
</protein>
<keyword evidence="1" id="KW-0472">Membrane</keyword>
<feature type="transmembrane region" description="Helical" evidence="1">
    <location>
        <begin position="283"/>
        <end position="306"/>
    </location>
</feature>
<gene>
    <name evidence="2" type="ORF">niasHT_011169</name>
</gene>